<dbReference type="AlphaFoldDB" id="A0A4R2MSJ0"/>
<dbReference type="PROSITE" id="PS51257">
    <property type="entry name" value="PROKAR_LIPOPROTEIN"/>
    <property type="match status" value="1"/>
</dbReference>
<evidence type="ECO:0000313" key="1">
    <source>
        <dbReference type="EMBL" id="TCP10863.1"/>
    </source>
</evidence>
<dbReference type="Proteomes" id="UP000294841">
    <property type="component" value="Unassembled WGS sequence"/>
</dbReference>
<evidence type="ECO:0000313" key="2">
    <source>
        <dbReference type="Proteomes" id="UP000294841"/>
    </source>
</evidence>
<accession>A0A4R2MSJ0</accession>
<proteinExistence type="predicted"/>
<dbReference type="EMBL" id="SLXI01000013">
    <property type="protein sequence ID" value="TCP10863.1"/>
    <property type="molecule type" value="Genomic_DNA"/>
</dbReference>
<dbReference type="RefSeq" id="WP_132025076.1">
    <property type="nucleotide sequence ID" value="NZ_CP016605.1"/>
</dbReference>
<sequence length="120" mass="13917">MKLNFTLIILMSVLLSACGWEGGGFKPARNYYSWNYPDGWKLSANEWADKLIEGIKACNLDFMHVSSKSGKNMLCFEKRGWYLEGGPVCENELMWNDPDCIKWRKKHSKPDAVPWKPKRN</sequence>
<dbReference type="OrthoDB" id="5676144at2"/>
<organism evidence="1 2">
    <name type="scientific">Bisgaardia hudsonensis</name>
    <dbReference type="NCBI Taxonomy" id="109472"/>
    <lineage>
        <taxon>Bacteria</taxon>
        <taxon>Pseudomonadati</taxon>
        <taxon>Pseudomonadota</taxon>
        <taxon>Gammaproteobacteria</taxon>
        <taxon>Pasteurellales</taxon>
        <taxon>Pasteurellaceae</taxon>
        <taxon>Bisgaardia</taxon>
    </lineage>
</organism>
<protein>
    <submittedName>
        <fullName evidence="1">Uncharacterized protein</fullName>
    </submittedName>
</protein>
<keyword evidence="2" id="KW-1185">Reference proteome</keyword>
<gene>
    <name evidence="1" type="ORF">EV697_1132</name>
</gene>
<name>A0A4R2MSJ0_9PAST</name>
<comment type="caution">
    <text evidence="1">The sequence shown here is derived from an EMBL/GenBank/DDBJ whole genome shotgun (WGS) entry which is preliminary data.</text>
</comment>
<reference evidence="1 2" key="1">
    <citation type="submission" date="2019-03" db="EMBL/GenBank/DDBJ databases">
        <title>Genomic Encyclopedia of Type Strains, Phase IV (KMG-IV): sequencing the most valuable type-strain genomes for metagenomic binning, comparative biology and taxonomic classification.</title>
        <authorList>
            <person name="Goeker M."/>
        </authorList>
    </citation>
    <scope>NUCLEOTIDE SEQUENCE [LARGE SCALE GENOMIC DNA]</scope>
    <source>
        <strain evidence="1 2">DSM 28231</strain>
    </source>
</reference>